<comment type="caution">
    <text evidence="1">The sequence shown here is derived from an EMBL/GenBank/DDBJ whole genome shotgun (WGS) entry which is preliminary data.</text>
</comment>
<sequence>MAEPKREEKLTVLPITPNSELQHRPFPKTAACLVIGDEILNGKTVDTNSGFFAKYCFNLGIDLKRIEVIPDEEE</sequence>
<dbReference type="EMBL" id="CAJVQC010054668">
    <property type="protein sequence ID" value="CAG8794453.1"/>
    <property type="molecule type" value="Genomic_DNA"/>
</dbReference>
<evidence type="ECO:0000313" key="2">
    <source>
        <dbReference type="Proteomes" id="UP000789920"/>
    </source>
</evidence>
<accession>A0ACA9RHX4</accession>
<gene>
    <name evidence="1" type="ORF">RPERSI_LOCUS19767</name>
</gene>
<protein>
    <submittedName>
        <fullName evidence="1">8267_t:CDS:1</fullName>
    </submittedName>
</protein>
<proteinExistence type="predicted"/>
<reference evidence="1" key="1">
    <citation type="submission" date="2021-06" db="EMBL/GenBank/DDBJ databases">
        <authorList>
            <person name="Kallberg Y."/>
            <person name="Tangrot J."/>
            <person name="Rosling A."/>
        </authorList>
    </citation>
    <scope>NUCLEOTIDE SEQUENCE</scope>
    <source>
        <strain evidence="1">MA461A</strain>
    </source>
</reference>
<name>A0ACA9RHX4_9GLOM</name>
<dbReference type="Proteomes" id="UP000789920">
    <property type="component" value="Unassembled WGS sequence"/>
</dbReference>
<keyword evidence="2" id="KW-1185">Reference proteome</keyword>
<organism evidence="1 2">
    <name type="scientific">Racocetra persica</name>
    <dbReference type="NCBI Taxonomy" id="160502"/>
    <lineage>
        <taxon>Eukaryota</taxon>
        <taxon>Fungi</taxon>
        <taxon>Fungi incertae sedis</taxon>
        <taxon>Mucoromycota</taxon>
        <taxon>Glomeromycotina</taxon>
        <taxon>Glomeromycetes</taxon>
        <taxon>Diversisporales</taxon>
        <taxon>Gigasporaceae</taxon>
        <taxon>Racocetra</taxon>
    </lineage>
</organism>
<evidence type="ECO:0000313" key="1">
    <source>
        <dbReference type="EMBL" id="CAG8794453.1"/>
    </source>
</evidence>
<feature type="non-terminal residue" evidence="1">
    <location>
        <position position="74"/>
    </location>
</feature>